<evidence type="ECO:0000313" key="3">
    <source>
        <dbReference type="Proteomes" id="UP000784294"/>
    </source>
</evidence>
<name>A0A3S5AVA2_9PLAT</name>
<gene>
    <name evidence="2" type="ORF">PXEA_LOCUS32039</name>
</gene>
<organism evidence="2 3">
    <name type="scientific">Protopolystoma xenopodis</name>
    <dbReference type="NCBI Taxonomy" id="117903"/>
    <lineage>
        <taxon>Eukaryota</taxon>
        <taxon>Metazoa</taxon>
        <taxon>Spiralia</taxon>
        <taxon>Lophotrochozoa</taxon>
        <taxon>Platyhelminthes</taxon>
        <taxon>Monogenea</taxon>
        <taxon>Polyopisthocotylea</taxon>
        <taxon>Polystomatidea</taxon>
        <taxon>Polystomatidae</taxon>
        <taxon>Protopolystoma</taxon>
    </lineage>
</organism>
<protein>
    <submittedName>
        <fullName evidence="2">Uncharacterized protein</fullName>
    </submittedName>
</protein>
<proteinExistence type="predicted"/>
<dbReference type="Proteomes" id="UP000784294">
    <property type="component" value="Unassembled WGS sequence"/>
</dbReference>
<dbReference type="EMBL" id="CAAALY010258363">
    <property type="protein sequence ID" value="VEL38599.1"/>
    <property type="molecule type" value="Genomic_DNA"/>
</dbReference>
<keyword evidence="3" id="KW-1185">Reference proteome</keyword>
<accession>A0A3S5AVA2</accession>
<evidence type="ECO:0000313" key="2">
    <source>
        <dbReference type="EMBL" id="VEL38599.1"/>
    </source>
</evidence>
<feature type="region of interest" description="Disordered" evidence="1">
    <location>
        <begin position="1"/>
        <end position="20"/>
    </location>
</feature>
<reference evidence="2" key="1">
    <citation type="submission" date="2018-11" db="EMBL/GenBank/DDBJ databases">
        <authorList>
            <consortium name="Pathogen Informatics"/>
        </authorList>
    </citation>
    <scope>NUCLEOTIDE SEQUENCE</scope>
</reference>
<evidence type="ECO:0000256" key="1">
    <source>
        <dbReference type="SAM" id="MobiDB-lite"/>
    </source>
</evidence>
<sequence length="81" mass="8659">MCHRLQKRDGEACGPTFDGISGGLNGRTGLNTEVQLDSKRNEIGPKIKSTFLTFLSGAISRTIIFQSRALNGSFKVGISTG</sequence>
<dbReference type="AlphaFoldDB" id="A0A3S5AVA2"/>
<comment type="caution">
    <text evidence="2">The sequence shown here is derived from an EMBL/GenBank/DDBJ whole genome shotgun (WGS) entry which is preliminary data.</text>
</comment>